<feature type="chain" id="PRO_5043546345" description="DUF2961 domain-containing protein" evidence="2">
    <location>
        <begin position="27"/>
        <end position="569"/>
    </location>
</feature>
<dbReference type="Gene3D" id="2.60.120.1390">
    <property type="match status" value="2"/>
</dbReference>
<sequence>MIKKLNFYTCSAAVLLLLTGSKTAAAEPVTIESLLHEMVDRDAVASFPKKDFRLKLASSFNRVSLAGPKDERAWFANGDLNGNEEKGNFVRIEQNNGRKEIVMMDQQGPGAVVRTWIPWRNIGAQSRGEPIIWRVYLDGSDTPVIEGDQHELFQGKGLVPYPLAHGSLRSAVSFFPIPYAKSCKITVSGVPFFYQIHYREYKKGTEVKTFTMDDFKAALPLTKKVGEQLLNPKVDAAGKPVSFEAKLAKGEDKSIELPKGIGAVRRLSLKLGDYSDPEVTRKVVLKISFDGKETIWCPIGDFFGSGIGLHPFQGWYRTVAEDGTMSARWVMPYREKGTISVVNFSDAPVQVSLNASVGSYEWNEDSLYFHAGWRGQYPVPTIPRSDWNYITTEGRGVLVGDTLTIMNPVDGWWGEGDEKIWTDGEDFPSNFGTGTEDYYAYSWGGASTDFYDHPFHAQPRSHKFNKLNRQPKGYPKTTKGYSTETRTRALDTMPFSKSLKLDMEVWTKFKGEMGYGVGVYWYGDAETTSNHKPEPAEILNVPPLPDMDAPFADERKNKGEKKSKKKDSN</sequence>
<organism evidence="3">
    <name type="scientific">Oceaniferula spumae</name>
    <dbReference type="NCBI Taxonomy" id="2979115"/>
    <lineage>
        <taxon>Bacteria</taxon>
        <taxon>Pseudomonadati</taxon>
        <taxon>Verrucomicrobiota</taxon>
        <taxon>Verrucomicrobiia</taxon>
        <taxon>Verrucomicrobiales</taxon>
        <taxon>Verrucomicrobiaceae</taxon>
        <taxon>Oceaniferula</taxon>
    </lineage>
</organism>
<dbReference type="EMBL" id="AP026866">
    <property type="protein sequence ID" value="BDS05853.1"/>
    <property type="molecule type" value="Genomic_DNA"/>
</dbReference>
<evidence type="ECO:0000256" key="2">
    <source>
        <dbReference type="SAM" id="SignalP"/>
    </source>
</evidence>
<evidence type="ECO:0000256" key="1">
    <source>
        <dbReference type="SAM" id="MobiDB-lite"/>
    </source>
</evidence>
<dbReference type="KEGG" id="osu:NT6N_08930"/>
<feature type="signal peptide" evidence="2">
    <location>
        <begin position="1"/>
        <end position="26"/>
    </location>
</feature>
<evidence type="ECO:0000313" key="3">
    <source>
        <dbReference type="EMBL" id="BDS05853.1"/>
    </source>
</evidence>
<gene>
    <name evidence="3" type="ORF">NT6N_08930</name>
</gene>
<feature type="compositionally biased region" description="Basic residues" evidence="1">
    <location>
        <begin position="558"/>
        <end position="569"/>
    </location>
</feature>
<dbReference type="InterPro" id="IPR021345">
    <property type="entry name" value="DUF2961"/>
</dbReference>
<dbReference type="AlphaFoldDB" id="A0AAT9FIQ6"/>
<evidence type="ECO:0008006" key="4">
    <source>
        <dbReference type="Google" id="ProtNLM"/>
    </source>
</evidence>
<keyword evidence="2" id="KW-0732">Signal</keyword>
<accession>A0AAT9FIQ6</accession>
<name>A0AAT9FIQ6_9BACT</name>
<protein>
    <recommendedName>
        <fullName evidence="4">DUF2961 domain-containing protein</fullName>
    </recommendedName>
</protein>
<dbReference type="Pfam" id="PF11175">
    <property type="entry name" value="DUF2961"/>
    <property type="match status" value="1"/>
</dbReference>
<feature type="region of interest" description="Disordered" evidence="1">
    <location>
        <begin position="531"/>
        <end position="569"/>
    </location>
</feature>
<proteinExistence type="predicted"/>
<reference evidence="3" key="1">
    <citation type="submission" date="2024-07" db="EMBL/GenBank/DDBJ databases">
        <title>Complete genome sequence of Verrucomicrobiaceae bacterium NT6N.</title>
        <authorList>
            <person name="Huang C."/>
            <person name="Takami H."/>
            <person name="Hamasaki K."/>
        </authorList>
    </citation>
    <scope>NUCLEOTIDE SEQUENCE</scope>
    <source>
        <strain evidence="3">NT6N</strain>
    </source>
</reference>